<organism evidence="1 2">
    <name type="scientific">Vespula pensylvanica</name>
    <name type="common">Western yellow jacket</name>
    <name type="synonym">Wasp</name>
    <dbReference type="NCBI Taxonomy" id="30213"/>
    <lineage>
        <taxon>Eukaryota</taxon>
        <taxon>Metazoa</taxon>
        <taxon>Ecdysozoa</taxon>
        <taxon>Arthropoda</taxon>
        <taxon>Hexapoda</taxon>
        <taxon>Insecta</taxon>
        <taxon>Pterygota</taxon>
        <taxon>Neoptera</taxon>
        <taxon>Endopterygota</taxon>
        <taxon>Hymenoptera</taxon>
        <taxon>Apocrita</taxon>
        <taxon>Aculeata</taxon>
        <taxon>Vespoidea</taxon>
        <taxon>Vespidae</taxon>
        <taxon>Vespinae</taxon>
        <taxon>Vespula</taxon>
    </lineage>
</organism>
<proteinExistence type="predicted"/>
<comment type="caution">
    <text evidence="1">The sequence shown here is derived from an EMBL/GenBank/DDBJ whole genome shotgun (WGS) entry which is preliminary data.</text>
</comment>
<keyword evidence="2" id="KW-1185">Reference proteome</keyword>
<protein>
    <submittedName>
        <fullName evidence="1">Uncharacterized protein</fullName>
    </submittedName>
</protein>
<name>A0A834PFL4_VESPE</name>
<dbReference type="AlphaFoldDB" id="A0A834PFL4"/>
<accession>A0A834PFL4</accession>
<sequence length="151" mass="16633">MKGGGGWRERMCAWTVTETEMSEMRRIYMATHTRKQAASPAVGPVAVAAAGSCGDGDRGFTPIVRLQVRVGFPSRSEKKPQEILGISWWMVITKEDRVGRTEPQEETKGVRGWIVTGAGYWMAASHLSGACGCWRKRCYGEKETGVGRKPP</sequence>
<evidence type="ECO:0000313" key="2">
    <source>
        <dbReference type="Proteomes" id="UP000600918"/>
    </source>
</evidence>
<dbReference type="Proteomes" id="UP000600918">
    <property type="component" value="Unassembled WGS sequence"/>
</dbReference>
<dbReference type="EMBL" id="JACSDY010000001">
    <property type="protein sequence ID" value="KAF7438266.1"/>
    <property type="molecule type" value="Genomic_DNA"/>
</dbReference>
<reference evidence="1" key="1">
    <citation type="journal article" date="2020" name="G3 (Bethesda)">
        <title>High-Quality Assemblies for Three Invasive Social Wasps from the &lt;i&gt;Vespula&lt;/i&gt; Genus.</title>
        <authorList>
            <person name="Harrop T.W.R."/>
            <person name="Guhlin J."/>
            <person name="McLaughlin G.M."/>
            <person name="Permina E."/>
            <person name="Stockwell P."/>
            <person name="Gilligan J."/>
            <person name="Le Lec M.F."/>
            <person name="Gruber M.A.M."/>
            <person name="Quinn O."/>
            <person name="Lovegrove M."/>
            <person name="Duncan E.J."/>
            <person name="Remnant E.J."/>
            <person name="Van Eeckhoven J."/>
            <person name="Graham B."/>
            <person name="Knapp R.A."/>
            <person name="Langford K.W."/>
            <person name="Kronenberg Z."/>
            <person name="Press M.O."/>
            <person name="Eacker S.M."/>
            <person name="Wilson-Rankin E.E."/>
            <person name="Purcell J."/>
            <person name="Lester P.J."/>
            <person name="Dearden P.K."/>
        </authorList>
    </citation>
    <scope>NUCLEOTIDE SEQUENCE</scope>
    <source>
        <strain evidence="1">Volc-1</strain>
    </source>
</reference>
<gene>
    <name evidence="1" type="ORF">H0235_000657</name>
</gene>
<evidence type="ECO:0000313" key="1">
    <source>
        <dbReference type="EMBL" id="KAF7438266.1"/>
    </source>
</evidence>